<evidence type="ECO:0000256" key="5">
    <source>
        <dbReference type="ARBA" id="ARBA00022679"/>
    </source>
</evidence>
<dbReference type="GO" id="GO:0000462">
    <property type="term" value="P:maturation of SSU-rRNA from tricistronic rRNA transcript (SSU-rRNA, 5.8S rRNA, LSU-rRNA)"/>
    <property type="evidence" value="ECO:0007669"/>
    <property type="project" value="EnsemblFungi"/>
</dbReference>
<dbReference type="Gene3D" id="3.40.50.300">
    <property type="entry name" value="P-loop containing nucleotide triphosphate hydrolases"/>
    <property type="match status" value="1"/>
</dbReference>
<comment type="catalytic activity">
    <reaction evidence="1 10">
        <text>AMP + ATP = 2 ADP</text>
        <dbReference type="Rhea" id="RHEA:12973"/>
        <dbReference type="ChEBI" id="CHEBI:30616"/>
        <dbReference type="ChEBI" id="CHEBI:456215"/>
        <dbReference type="ChEBI" id="CHEBI:456216"/>
        <dbReference type="EC" id="2.7.4.3"/>
    </reaction>
</comment>
<evidence type="ECO:0000256" key="10">
    <source>
        <dbReference type="HAMAP-Rule" id="MF_03173"/>
    </source>
</evidence>
<dbReference type="EMBL" id="MCGO01000016">
    <property type="protein sequence ID" value="ORY46443.1"/>
    <property type="molecule type" value="Genomic_DNA"/>
</dbReference>
<feature type="binding site" evidence="10">
    <location>
        <position position="33"/>
    </location>
    <ligand>
        <name>ATP</name>
        <dbReference type="ChEBI" id="CHEBI:30616"/>
    </ligand>
</feature>
<evidence type="ECO:0000256" key="9">
    <source>
        <dbReference type="ARBA" id="ARBA00023242"/>
    </source>
</evidence>
<keyword evidence="5 10" id="KW-0808">Transferase</keyword>
<comment type="subunit">
    <text evidence="10">Interacts with small ribosomal subunit protein uS11. Not a structural component of 43S pre-ribosomes, but transiently interacts with them by binding to uS11.</text>
</comment>
<keyword evidence="12" id="KW-0378">Hydrolase</keyword>
<comment type="caution">
    <text evidence="10">Lacks conserved residue(s) required for the propagation of feature annotation.</text>
</comment>
<dbReference type="PANTHER" id="PTHR12595:SF0">
    <property type="entry name" value="ADENYLATE KINASE ISOENZYME 6"/>
    <property type="match status" value="1"/>
</dbReference>
<comment type="subcellular location">
    <subcellularLocation>
        <location evidence="10">Cytoplasm</location>
    </subcellularLocation>
    <subcellularLocation>
        <location evidence="10">Nucleus</location>
    </subcellularLocation>
</comment>
<dbReference type="GO" id="GO:0005737">
    <property type="term" value="C:cytoplasm"/>
    <property type="evidence" value="ECO:0007669"/>
    <property type="project" value="UniProtKB-SubCell"/>
</dbReference>
<gene>
    <name evidence="12" type="ORF">BCR33DRAFT_696685</name>
</gene>
<dbReference type="FunFam" id="3.40.50.300:FF:000372">
    <property type="entry name" value="Adenylate kinase isoenzyme 6 homolog"/>
    <property type="match status" value="1"/>
</dbReference>
<evidence type="ECO:0000256" key="4">
    <source>
        <dbReference type="ARBA" id="ARBA00022552"/>
    </source>
</evidence>
<feature type="binding site" evidence="10">
    <location>
        <position position="30"/>
    </location>
    <ligand>
        <name>ATP</name>
        <dbReference type="ChEBI" id="CHEBI:30616"/>
    </ligand>
</feature>
<keyword evidence="2 10" id="KW-0963">Cytoplasm</keyword>
<reference evidence="12 13" key="1">
    <citation type="submission" date="2016-07" db="EMBL/GenBank/DDBJ databases">
        <title>Pervasive Adenine N6-methylation of Active Genes in Fungi.</title>
        <authorList>
            <consortium name="DOE Joint Genome Institute"/>
            <person name="Mondo S.J."/>
            <person name="Dannebaum R.O."/>
            <person name="Kuo R.C."/>
            <person name="Labutti K."/>
            <person name="Haridas S."/>
            <person name="Kuo A."/>
            <person name="Salamov A."/>
            <person name="Ahrendt S.R."/>
            <person name="Lipzen A."/>
            <person name="Sullivan W."/>
            <person name="Andreopoulos W.B."/>
            <person name="Clum A."/>
            <person name="Lindquist E."/>
            <person name="Daum C."/>
            <person name="Ramamoorthy G.K."/>
            <person name="Gryganskyi A."/>
            <person name="Culley D."/>
            <person name="Magnuson J.K."/>
            <person name="James T.Y."/>
            <person name="O'Malley M.A."/>
            <person name="Stajich J.E."/>
            <person name="Spatafora J.W."/>
            <person name="Visel A."/>
            <person name="Grigoriev I.V."/>
        </authorList>
    </citation>
    <scope>NUCLEOTIDE SEQUENCE [LARGE SCALE GENOMIC DNA]</scope>
    <source>
        <strain evidence="12 13">JEL800</strain>
    </source>
</reference>
<name>A0A1Y2CHC2_9FUNG</name>
<keyword evidence="3 10" id="KW-0690">Ribosome biogenesis</keyword>
<dbReference type="PANTHER" id="PTHR12595">
    <property type="entry name" value="POS9-ACTIVATING FACTOR FAP7-RELATED"/>
    <property type="match status" value="1"/>
</dbReference>
<evidence type="ECO:0000313" key="12">
    <source>
        <dbReference type="EMBL" id="ORY46443.1"/>
    </source>
</evidence>
<dbReference type="GO" id="GO:0034599">
    <property type="term" value="P:cellular response to oxidative stress"/>
    <property type="evidence" value="ECO:0007669"/>
    <property type="project" value="EnsemblFungi"/>
</dbReference>
<dbReference type="GO" id="GO:0004017">
    <property type="term" value="F:AMP kinase activity"/>
    <property type="evidence" value="ECO:0007669"/>
    <property type="project" value="UniProtKB-UniRule"/>
</dbReference>
<dbReference type="GO" id="GO:0005634">
    <property type="term" value="C:nucleus"/>
    <property type="evidence" value="ECO:0007669"/>
    <property type="project" value="UniProtKB-SubCell"/>
</dbReference>
<sequence>MDSDSDNESAPEMRQRSFPNILITGTPGTGKTVTSSMVAQAVPGMTHIEVGKLVKEKALHDGYDAEFNSYLINEDKVVDEMEEMMQEGGKVVDHHGCEFFPERWFDLVVVLRANNSILYPRLEGRGYNTKKITENIECEIMDVVKIEAFESYDSSIIVELKSETIEDMEENVQRIETWIENWRENNAE</sequence>
<proteinExistence type="inferred from homology"/>
<evidence type="ECO:0000256" key="6">
    <source>
        <dbReference type="ARBA" id="ARBA00022741"/>
    </source>
</evidence>
<feature type="region of interest" description="Disordered" evidence="11">
    <location>
        <begin position="1"/>
        <end position="25"/>
    </location>
</feature>
<dbReference type="STRING" id="329046.A0A1Y2CHC2"/>
<evidence type="ECO:0000313" key="13">
    <source>
        <dbReference type="Proteomes" id="UP000193642"/>
    </source>
</evidence>
<dbReference type="EC" id="2.7.4.3" evidence="10"/>
<feature type="region of interest" description="LID" evidence="10">
    <location>
        <begin position="124"/>
        <end position="134"/>
    </location>
</feature>
<dbReference type="InterPro" id="IPR020618">
    <property type="entry name" value="Adenyl_kinase_AK6"/>
</dbReference>
<dbReference type="GO" id="GO:0005524">
    <property type="term" value="F:ATP binding"/>
    <property type="evidence" value="ECO:0007669"/>
    <property type="project" value="UniProtKB-KW"/>
</dbReference>
<protein>
    <recommendedName>
        <fullName evidence="10">Adenylate kinase isoenzyme 6 homolog</fullName>
        <shortName evidence="10">AK6</shortName>
        <ecNumber evidence="10">2.7.4.3</ecNumber>
    </recommendedName>
    <alternativeName>
        <fullName evidence="10">Dual activity adenylate kinase/ATPase</fullName>
        <shortName evidence="10">AK/ATPase</shortName>
    </alternativeName>
</protein>
<feature type="binding site" evidence="10">
    <location>
        <position position="32"/>
    </location>
    <ligand>
        <name>ATP</name>
        <dbReference type="ChEBI" id="CHEBI:30616"/>
    </ligand>
</feature>
<dbReference type="Proteomes" id="UP000193642">
    <property type="component" value="Unassembled WGS sequence"/>
</dbReference>
<evidence type="ECO:0000256" key="2">
    <source>
        <dbReference type="ARBA" id="ARBA00022490"/>
    </source>
</evidence>
<keyword evidence="9 10" id="KW-0539">Nucleus</keyword>
<feature type="binding site" evidence="10">
    <location>
        <position position="28"/>
    </location>
    <ligand>
        <name>ATP</name>
        <dbReference type="ChEBI" id="CHEBI:30616"/>
    </ligand>
</feature>
<keyword evidence="7 10" id="KW-0418">Kinase</keyword>
<dbReference type="AlphaFoldDB" id="A0A1Y2CHC2"/>
<evidence type="ECO:0000256" key="11">
    <source>
        <dbReference type="SAM" id="MobiDB-lite"/>
    </source>
</evidence>
<feature type="binding site" evidence="10">
    <location>
        <position position="31"/>
    </location>
    <ligand>
        <name>ATP</name>
        <dbReference type="ChEBI" id="CHEBI:30616"/>
    </ligand>
</feature>
<organism evidence="12 13">
    <name type="scientific">Rhizoclosmatium globosum</name>
    <dbReference type="NCBI Taxonomy" id="329046"/>
    <lineage>
        <taxon>Eukaryota</taxon>
        <taxon>Fungi</taxon>
        <taxon>Fungi incertae sedis</taxon>
        <taxon>Chytridiomycota</taxon>
        <taxon>Chytridiomycota incertae sedis</taxon>
        <taxon>Chytridiomycetes</taxon>
        <taxon>Chytridiales</taxon>
        <taxon>Chytriomycetaceae</taxon>
        <taxon>Rhizoclosmatium</taxon>
    </lineage>
</organism>
<dbReference type="InterPro" id="IPR027417">
    <property type="entry name" value="P-loop_NTPase"/>
</dbReference>
<dbReference type="HAMAP" id="MF_00039">
    <property type="entry name" value="Adenylate_kinase_AK6"/>
    <property type="match status" value="1"/>
</dbReference>
<feature type="binding site" evidence="10">
    <location>
        <position position="125"/>
    </location>
    <ligand>
        <name>ATP</name>
        <dbReference type="ChEBI" id="CHEBI:30616"/>
    </ligand>
</feature>
<dbReference type="GO" id="GO:0016887">
    <property type="term" value="F:ATP hydrolysis activity"/>
    <property type="evidence" value="ECO:0007669"/>
    <property type="project" value="UniProtKB-UniRule"/>
</dbReference>
<keyword evidence="13" id="KW-1185">Reference proteome</keyword>
<accession>A0A1Y2CHC2</accession>
<comment type="catalytic activity">
    <reaction evidence="10">
        <text>ATP + H2O = ADP + phosphate + H(+)</text>
        <dbReference type="Rhea" id="RHEA:13065"/>
        <dbReference type="ChEBI" id="CHEBI:15377"/>
        <dbReference type="ChEBI" id="CHEBI:15378"/>
        <dbReference type="ChEBI" id="CHEBI:30616"/>
        <dbReference type="ChEBI" id="CHEBI:43474"/>
        <dbReference type="ChEBI" id="CHEBI:456216"/>
    </reaction>
</comment>
<evidence type="ECO:0000256" key="1">
    <source>
        <dbReference type="ARBA" id="ARBA00000582"/>
    </source>
</evidence>
<comment type="caution">
    <text evidence="12">The sequence shown here is derived from an EMBL/GenBank/DDBJ whole genome shotgun (WGS) entry which is preliminary data.</text>
</comment>
<comment type="similarity">
    <text evidence="10">Belongs to the adenylate kinase family. AK6 subfamily.</text>
</comment>
<evidence type="ECO:0000256" key="3">
    <source>
        <dbReference type="ARBA" id="ARBA00022517"/>
    </source>
</evidence>
<evidence type="ECO:0000256" key="7">
    <source>
        <dbReference type="ARBA" id="ARBA00022777"/>
    </source>
</evidence>
<keyword evidence="8 10" id="KW-0067">ATP-binding</keyword>
<keyword evidence="4 10" id="KW-0698">rRNA processing</keyword>
<dbReference type="SUPFAM" id="SSF52540">
    <property type="entry name" value="P-loop containing nucleoside triphosphate hydrolases"/>
    <property type="match status" value="1"/>
</dbReference>
<evidence type="ECO:0000256" key="8">
    <source>
        <dbReference type="ARBA" id="ARBA00022840"/>
    </source>
</evidence>
<comment type="function">
    <text evidence="10">Broad-specificity nucleoside monophosphate (NMP) kinase that catalyzes the reversible transfer of the terminal phosphate group between nucleoside triphosphates and monophosphates. Has also ATPase activity. Involved in the late cytoplasmic maturation steps of the 40S ribosomal particles, specifically 18S rRNA maturation. While NMP activity is not required for ribosome maturation, ATPase activity is. Associates transiently with small ribosomal subunit protein uS11. ATP hydrolysis breaks the interaction with uS11. May temporarily remove uS11 from the ribosome to enable a conformational change of the ribosomal RNA that is needed for the final maturation step of the small ribosomal subunit. Its NMP activity may have a role in nuclear energy homeostasis.</text>
</comment>
<keyword evidence="6 10" id="KW-0547">Nucleotide-binding</keyword>
<dbReference type="Pfam" id="PF13238">
    <property type="entry name" value="AAA_18"/>
    <property type="match status" value="1"/>
</dbReference>
<feature type="region of interest" description="NMPbind" evidence="10">
    <location>
        <begin position="49"/>
        <end position="72"/>
    </location>
</feature>
<dbReference type="OrthoDB" id="10251185at2759"/>